<evidence type="ECO:0000313" key="2">
    <source>
        <dbReference type="EMBL" id="MTD94665.1"/>
    </source>
</evidence>
<reference evidence="2 3" key="1">
    <citation type="submission" date="2019-11" db="EMBL/GenBank/DDBJ databases">
        <title>Identification of a novel strain.</title>
        <authorList>
            <person name="Xu Q."/>
            <person name="Wang G."/>
        </authorList>
    </citation>
    <scope>NUCLEOTIDE SEQUENCE [LARGE SCALE GENOMIC DNA]</scope>
    <source>
        <strain evidence="3">xq</strain>
    </source>
</reference>
<dbReference type="InterPro" id="IPR013974">
    <property type="entry name" value="SAF"/>
</dbReference>
<evidence type="ECO:0000313" key="3">
    <source>
        <dbReference type="Proteomes" id="UP000440694"/>
    </source>
</evidence>
<dbReference type="Gene3D" id="3.20.20.70">
    <property type="entry name" value="Aldolase class I"/>
    <property type="match status" value="1"/>
</dbReference>
<proteinExistence type="predicted"/>
<dbReference type="PROSITE" id="PS50844">
    <property type="entry name" value="AFP_LIKE"/>
    <property type="match status" value="1"/>
</dbReference>
<dbReference type="Proteomes" id="UP000440694">
    <property type="component" value="Unassembled WGS sequence"/>
</dbReference>
<accession>A0A6I3KGA8</accession>
<comment type="caution">
    <text evidence="2">The sequence shown here is derived from an EMBL/GenBank/DDBJ whole genome shotgun (WGS) entry which is preliminary data.</text>
</comment>
<dbReference type="InterPro" id="IPR036732">
    <property type="entry name" value="AFP_Neu5c_C_sf"/>
</dbReference>
<dbReference type="InterPro" id="IPR013132">
    <property type="entry name" value="PseI/NeuA/B-like_N"/>
</dbReference>
<dbReference type="GO" id="GO:0016051">
    <property type="term" value="P:carbohydrate biosynthetic process"/>
    <property type="evidence" value="ECO:0007669"/>
    <property type="project" value="InterPro"/>
</dbReference>
<dbReference type="InterPro" id="IPR051690">
    <property type="entry name" value="PseI-like"/>
</dbReference>
<dbReference type="EMBL" id="WMBQ01000001">
    <property type="protein sequence ID" value="MTD94665.1"/>
    <property type="molecule type" value="Genomic_DNA"/>
</dbReference>
<dbReference type="SUPFAM" id="SSF51569">
    <property type="entry name" value="Aldolase"/>
    <property type="match status" value="1"/>
</dbReference>
<dbReference type="InterPro" id="IPR006190">
    <property type="entry name" value="SAF_AFP_Neu5Ac"/>
</dbReference>
<dbReference type="SMART" id="SM00858">
    <property type="entry name" value="SAF"/>
    <property type="match status" value="1"/>
</dbReference>
<dbReference type="RefSeq" id="WP_154739057.1">
    <property type="nucleotide sequence ID" value="NZ_WMBQ01000001.1"/>
</dbReference>
<dbReference type="PANTHER" id="PTHR42966">
    <property type="entry name" value="N-ACETYLNEURAMINATE SYNTHASE"/>
    <property type="match status" value="1"/>
</dbReference>
<dbReference type="GO" id="GO:0047444">
    <property type="term" value="F:N-acylneuraminate-9-phosphate synthase activity"/>
    <property type="evidence" value="ECO:0007669"/>
    <property type="project" value="TreeGrafter"/>
</dbReference>
<dbReference type="PANTHER" id="PTHR42966:SF1">
    <property type="entry name" value="SIALIC ACID SYNTHASE"/>
    <property type="match status" value="1"/>
</dbReference>
<dbReference type="AlphaFoldDB" id="A0A6I3KGA8"/>
<feature type="domain" description="AFP-like" evidence="1">
    <location>
        <begin position="286"/>
        <end position="345"/>
    </location>
</feature>
<dbReference type="Pfam" id="PF03102">
    <property type="entry name" value="NeuB"/>
    <property type="match status" value="1"/>
</dbReference>
<evidence type="ECO:0000259" key="1">
    <source>
        <dbReference type="PROSITE" id="PS50844"/>
    </source>
</evidence>
<name>A0A6I3KGA8_9HYPH</name>
<protein>
    <submittedName>
        <fullName evidence="2">Polyhydroxyalkanoate biosynthesis repressor PhaR</fullName>
    </submittedName>
</protein>
<sequence>MPEIEVNGRKIGASHPPLVIAEIGINHEGSFDKAVRMVDDALAAGCECVKFQYHVVEDEMIPNDVVPGNATESIWDIMVRCALSREEERRLKDYVEQRGLIYLSTPFSRAAANELETLGVAWYKIGSGECNNYPLIRHVAGFGKPVVISTGMNDLNSIGHSVEILRAAGVPFGLLHCTSMYPTPYDKVRLGAIAELAAAFPDAVLGLSDHSLGPYTCFGAVALGASIVEKHFTSSFDWPGPDIPISVDPLQLSELVKGSRAIHAALGGNKQILPEEQPTIDFAYACVVTTRSVSAGEVFSADNIWVKRPGTGEIKALDYETVLGRAAVRNLPANAQVSWGDTEVADAGK</sequence>
<dbReference type="Pfam" id="PF08666">
    <property type="entry name" value="SAF"/>
    <property type="match status" value="1"/>
</dbReference>
<dbReference type="InterPro" id="IPR057736">
    <property type="entry name" value="SAF_PseI/NeuA/NeuB"/>
</dbReference>
<gene>
    <name evidence="2" type="ORF">GIW81_10015</name>
</gene>
<dbReference type="CDD" id="cd11615">
    <property type="entry name" value="SAF_NeuB_like"/>
    <property type="match status" value="1"/>
</dbReference>
<dbReference type="Gene3D" id="3.90.1210.10">
    <property type="entry name" value="Antifreeze-like/N-acetylneuraminic acid synthase C-terminal domain"/>
    <property type="match status" value="1"/>
</dbReference>
<organism evidence="2 3">
    <name type="scientific">Hyphomicrobium album</name>
    <dbReference type="NCBI Taxonomy" id="2665159"/>
    <lineage>
        <taxon>Bacteria</taxon>
        <taxon>Pseudomonadati</taxon>
        <taxon>Pseudomonadota</taxon>
        <taxon>Alphaproteobacteria</taxon>
        <taxon>Hyphomicrobiales</taxon>
        <taxon>Hyphomicrobiaceae</taxon>
        <taxon>Hyphomicrobium</taxon>
    </lineage>
</organism>
<dbReference type="InterPro" id="IPR013785">
    <property type="entry name" value="Aldolase_TIM"/>
</dbReference>
<keyword evidence="3" id="KW-1185">Reference proteome</keyword>
<dbReference type="SUPFAM" id="SSF51269">
    <property type="entry name" value="AFP III-like domain"/>
    <property type="match status" value="1"/>
</dbReference>